<evidence type="ECO:0000313" key="2">
    <source>
        <dbReference type="Proteomes" id="UP001501456"/>
    </source>
</evidence>
<keyword evidence="2" id="KW-1185">Reference proteome</keyword>
<evidence type="ECO:0000313" key="1">
    <source>
        <dbReference type="EMBL" id="GAA3787910.1"/>
    </source>
</evidence>
<sequence length="251" mass="29241">MKQTIFITLFMFSLFTFGQELTDKELIGKSIEFLKVNEKDLLIEKVTLKTFPKEKTIIVLPIITNRYNECDYCYDIDNNILIWNKKSKSFEANYTKKAEWTSDAVYLSSLKIDTAPYYLNKNIRAFGLRYSYSGSSRVNPYDSEIINLYYPKGNEIIEVLNNFELENTTGENNGTCENASFETSKSILIMNDKFENKLNDITIKTNIKNYTFDSECDKEIVKSESTKSEILIFDKKEKKYVLQQSTVVKNK</sequence>
<comment type="caution">
    <text evidence="1">The sequence shown here is derived from an EMBL/GenBank/DDBJ whole genome shotgun (WGS) entry which is preliminary data.</text>
</comment>
<dbReference type="RefSeq" id="WP_344730250.1">
    <property type="nucleotide sequence ID" value="NZ_BAABBI010000002.1"/>
</dbReference>
<reference evidence="2" key="1">
    <citation type="journal article" date="2019" name="Int. J. Syst. Evol. Microbiol.">
        <title>The Global Catalogue of Microorganisms (GCM) 10K type strain sequencing project: providing services to taxonomists for standard genome sequencing and annotation.</title>
        <authorList>
            <consortium name="The Broad Institute Genomics Platform"/>
            <consortium name="The Broad Institute Genome Sequencing Center for Infectious Disease"/>
            <person name="Wu L."/>
            <person name="Ma J."/>
        </authorList>
    </citation>
    <scope>NUCLEOTIDE SEQUENCE [LARGE SCALE GENOMIC DNA]</scope>
    <source>
        <strain evidence="2">JCM 17525</strain>
    </source>
</reference>
<organism evidence="1 2">
    <name type="scientific">Corallibacter vietnamensis</name>
    <dbReference type="NCBI Taxonomy" id="904130"/>
    <lineage>
        <taxon>Bacteria</taxon>
        <taxon>Pseudomonadati</taxon>
        <taxon>Bacteroidota</taxon>
        <taxon>Flavobacteriia</taxon>
        <taxon>Flavobacteriales</taxon>
        <taxon>Flavobacteriaceae</taxon>
        <taxon>Corallibacter</taxon>
    </lineage>
</organism>
<accession>A0ABP7H7Z8</accession>
<protein>
    <submittedName>
        <fullName evidence="1">Uncharacterized protein</fullName>
    </submittedName>
</protein>
<gene>
    <name evidence="1" type="ORF">GCM10022271_20690</name>
</gene>
<dbReference type="EMBL" id="BAABBI010000002">
    <property type="protein sequence ID" value="GAA3787910.1"/>
    <property type="molecule type" value="Genomic_DNA"/>
</dbReference>
<name>A0ABP7H7Z8_9FLAO</name>
<proteinExistence type="predicted"/>
<dbReference type="Proteomes" id="UP001501456">
    <property type="component" value="Unassembled WGS sequence"/>
</dbReference>